<dbReference type="GO" id="GO:0003723">
    <property type="term" value="F:RNA binding"/>
    <property type="evidence" value="ECO:0007669"/>
    <property type="project" value="UniProtKB-UniRule"/>
</dbReference>
<comment type="catalytic activity">
    <reaction evidence="1 9 10">
        <text>Endonucleolytic cleavage to 5'-phosphomonoester.</text>
        <dbReference type="EC" id="3.1.26.4"/>
    </reaction>
</comment>
<evidence type="ECO:0000259" key="11">
    <source>
        <dbReference type="PROSITE" id="PS51975"/>
    </source>
</evidence>
<evidence type="ECO:0000256" key="7">
    <source>
        <dbReference type="ARBA" id="ARBA00022801"/>
    </source>
</evidence>
<dbReference type="Proteomes" id="UP000053105">
    <property type="component" value="Unassembled WGS sequence"/>
</dbReference>
<comment type="function">
    <text evidence="10">Endonuclease that specifically degrades the RNA of RNA-DNA hybrids.</text>
</comment>
<dbReference type="InterPro" id="IPR036397">
    <property type="entry name" value="RNaseH_sf"/>
</dbReference>
<keyword evidence="13" id="KW-1185">Reference proteome</keyword>
<dbReference type="AlphaFoldDB" id="A0A0N0U5N1"/>
<dbReference type="Pfam" id="PF01351">
    <property type="entry name" value="RNase_HII"/>
    <property type="match status" value="1"/>
</dbReference>
<gene>
    <name evidence="12" type="ORF">WN51_12810</name>
</gene>
<dbReference type="PANTHER" id="PTHR10954:SF7">
    <property type="entry name" value="RIBONUCLEASE H2 SUBUNIT A"/>
    <property type="match status" value="1"/>
</dbReference>
<comment type="function">
    <text evidence="8">Catalytic subunit of RNase HII, an endonuclease that specifically degrades the RNA of RNA:DNA hybrids. Participates in DNA replication, possibly by mediating the removal of lagging-strand Okazaki fragment RNA primers during DNA replication. Mediates the excision of single ribonucleotides from DNA:RNA duplexes.</text>
</comment>
<keyword evidence="5 9" id="KW-0479">Metal-binding</keyword>
<sequence>VRNEGETMDEIKETKPEENWMEIYGTNVNITSEEDLASFFKNWDHNVNKVYMSDIPQICKDEPCQLGIDEAGRGPILGPMIYGIVYTPLSEKQLPVDLGCADSKTLTQEQRHQIFNKICEHREKIGWAVEVISPNTISNSMYQRVKFSLNDVSMKSAIELTQLVIERGANIAELYVDTVGKPEAYQIKLENIFPDIKVTVAKKADSVYPIVSAASICAKVLRDSSLKDWQFREGTISSLYGCGYPNDPDTKKWLFDNVDDIFGFPRIVRFSWSPAERMLQSHALSVEWQEVEEEEGNGEQKITIFFAGSSQKKRHQFFIDRCLSTTATL</sequence>
<comment type="cofactor">
    <cofactor evidence="9">
        <name>Mn(2+)</name>
        <dbReference type="ChEBI" id="CHEBI:29035"/>
    </cofactor>
    <cofactor evidence="9">
        <name>Mg(2+)</name>
        <dbReference type="ChEBI" id="CHEBI:18420"/>
    </cofactor>
    <text evidence="9">Manganese or magnesium. Binds 1 divalent metal ion per monomer in the absence of substrate. May bind a second metal ion after substrate binding.</text>
</comment>
<feature type="binding site" evidence="9">
    <location>
        <position position="177"/>
    </location>
    <ligand>
        <name>a divalent metal cation</name>
        <dbReference type="ChEBI" id="CHEBI:60240"/>
    </ligand>
</feature>
<protein>
    <recommendedName>
        <fullName evidence="10">Ribonuclease</fullName>
        <ecNumber evidence="10">3.1.26.4</ecNumber>
    </recommendedName>
</protein>
<evidence type="ECO:0000256" key="9">
    <source>
        <dbReference type="PROSITE-ProRule" id="PRU01319"/>
    </source>
</evidence>
<dbReference type="Gene3D" id="3.30.420.10">
    <property type="entry name" value="Ribonuclease H-like superfamily/Ribonuclease H"/>
    <property type="match status" value="1"/>
</dbReference>
<dbReference type="GO" id="GO:0006298">
    <property type="term" value="P:mismatch repair"/>
    <property type="evidence" value="ECO:0007669"/>
    <property type="project" value="TreeGrafter"/>
</dbReference>
<keyword evidence="6 9" id="KW-0255">Endonuclease</keyword>
<dbReference type="InterPro" id="IPR024567">
    <property type="entry name" value="RNase_HII/HIII_dom"/>
</dbReference>
<evidence type="ECO:0000313" key="12">
    <source>
        <dbReference type="EMBL" id="KOX75621.1"/>
    </source>
</evidence>
<dbReference type="SUPFAM" id="SSF53098">
    <property type="entry name" value="Ribonuclease H-like"/>
    <property type="match status" value="1"/>
</dbReference>
<proteinExistence type="inferred from homology"/>
<dbReference type="EC" id="3.1.26.4" evidence="10"/>
<accession>A0A0N0U5N1</accession>
<evidence type="ECO:0000256" key="1">
    <source>
        <dbReference type="ARBA" id="ARBA00000077"/>
    </source>
</evidence>
<dbReference type="STRING" id="166423.A0A0N0U5N1"/>
<dbReference type="InterPro" id="IPR023160">
    <property type="entry name" value="RNase_HII_hlx-loop-hlx_cap_dom"/>
</dbReference>
<dbReference type="GO" id="GO:0032299">
    <property type="term" value="C:ribonuclease H2 complex"/>
    <property type="evidence" value="ECO:0007669"/>
    <property type="project" value="UniProtKB-ARBA"/>
</dbReference>
<dbReference type="InterPro" id="IPR001352">
    <property type="entry name" value="RNase_HII/HIII"/>
</dbReference>
<evidence type="ECO:0000256" key="10">
    <source>
        <dbReference type="RuleBase" id="RU003515"/>
    </source>
</evidence>
<keyword evidence="7 9" id="KW-0378">Hydrolase</keyword>
<dbReference type="EMBL" id="KQ435760">
    <property type="protein sequence ID" value="KOX75621.1"/>
    <property type="molecule type" value="Genomic_DNA"/>
</dbReference>
<evidence type="ECO:0000256" key="4">
    <source>
        <dbReference type="ARBA" id="ARBA00022722"/>
    </source>
</evidence>
<organism evidence="12 13">
    <name type="scientific">Melipona quadrifasciata</name>
    <dbReference type="NCBI Taxonomy" id="166423"/>
    <lineage>
        <taxon>Eukaryota</taxon>
        <taxon>Metazoa</taxon>
        <taxon>Ecdysozoa</taxon>
        <taxon>Arthropoda</taxon>
        <taxon>Hexapoda</taxon>
        <taxon>Insecta</taxon>
        <taxon>Pterygota</taxon>
        <taxon>Neoptera</taxon>
        <taxon>Endopterygota</taxon>
        <taxon>Hymenoptera</taxon>
        <taxon>Apocrita</taxon>
        <taxon>Aculeata</taxon>
        <taxon>Apoidea</taxon>
        <taxon>Anthophila</taxon>
        <taxon>Apidae</taxon>
        <taxon>Melipona</taxon>
    </lineage>
</organism>
<evidence type="ECO:0000256" key="3">
    <source>
        <dbReference type="ARBA" id="ARBA00007058"/>
    </source>
</evidence>
<dbReference type="FunFam" id="3.30.420.10:FF:000016">
    <property type="entry name" value="Ribonuclease"/>
    <property type="match status" value="1"/>
</dbReference>
<evidence type="ECO:0000256" key="5">
    <source>
        <dbReference type="ARBA" id="ARBA00022723"/>
    </source>
</evidence>
<dbReference type="CDD" id="cd07181">
    <property type="entry name" value="RNase_HII_eukaryota_like"/>
    <property type="match status" value="1"/>
</dbReference>
<dbReference type="GO" id="GO:0046872">
    <property type="term" value="F:metal ion binding"/>
    <property type="evidence" value="ECO:0007669"/>
    <property type="project" value="UniProtKB-KW"/>
</dbReference>
<dbReference type="GO" id="GO:0004523">
    <property type="term" value="F:RNA-DNA hybrid ribonuclease activity"/>
    <property type="evidence" value="ECO:0007669"/>
    <property type="project" value="UniProtKB-UniRule"/>
</dbReference>
<dbReference type="InterPro" id="IPR004649">
    <property type="entry name" value="RNase_H2_suA"/>
</dbReference>
<dbReference type="NCBIfam" id="TIGR00729">
    <property type="entry name" value="ribonuclease HII"/>
    <property type="match status" value="1"/>
</dbReference>
<reference evidence="12 13" key="1">
    <citation type="submission" date="2015-07" db="EMBL/GenBank/DDBJ databases">
        <title>The genome of Melipona quadrifasciata.</title>
        <authorList>
            <person name="Pan H."/>
            <person name="Kapheim K."/>
        </authorList>
    </citation>
    <scope>NUCLEOTIDE SEQUENCE [LARGE SCALE GENOMIC DNA]</scope>
    <source>
        <strain evidence="12">0111107301</strain>
        <tissue evidence="12">Whole body</tissue>
    </source>
</reference>
<dbReference type="PROSITE" id="PS51975">
    <property type="entry name" value="RNASE_H_2"/>
    <property type="match status" value="1"/>
</dbReference>
<feature type="non-terminal residue" evidence="12">
    <location>
        <position position="1"/>
    </location>
</feature>
<evidence type="ECO:0000313" key="13">
    <source>
        <dbReference type="Proteomes" id="UP000053105"/>
    </source>
</evidence>
<dbReference type="PANTHER" id="PTHR10954">
    <property type="entry name" value="RIBONUCLEASE H2 SUBUNIT A"/>
    <property type="match status" value="1"/>
</dbReference>
<dbReference type="FunFam" id="1.10.10.460:FF:000001">
    <property type="entry name" value="Ribonuclease"/>
    <property type="match status" value="1"/>
</dbReference>
<evidence type="ECO:0000256" key="6">
    <source>
        <dbReference type="ARBA" id="ARBA00022759"/>
    </source>
</evidence>
<comment type="similarity">
    <text evidence="3">Belongs to the RNase HII family. Eukaryotic subfamily.</text>
</comment>
<dbReference type="GO" id="GO:0043137">
    <property type="term" value="P:DNA replication, removal of RNA primer"/>
    <property type="evidence" value="ECO:0007669"/>
    <property type="project" value="TreeGrafter"/>
</dbReference>
<name>A0A0N0U5N1_9HYME</name>
<evidence type="ECO:0000256" key="8">
    <source>
        <dbReference type="ARBA" id="ARBA00024981"/>
    </source>
</evidence>
<feature type="binding site" evidence="9">
    <location>
        <position position="70"/>
    </location>
    <ligand>
        <name>a divalent metal cation</name>
        <dbReference type="ChEBI" id="CHEBI:60240"/>
    </ligand>
</feature>
<feature type="domain" description="RNase H type-2" evidence="11">
    <location>
        <begin position="63"/>
        <end position="284"/>
    </location>
</feature>
<evidence type="ECO:0000256" key="2">
    <source>
        <dbReference type="ARBA" id="ARBA00001946"/>
    </source>
</evidence>
<dbReference type="Gene3D" id="1.10.10.460">
    <property type="entry name" value="Ribonuclease hii. Domain 2"/>
    <property type="match status" value="1"/>
</dbReference>
<comment type="cofactor">
    <cofactor evidence="2">
        <name>Mg(2+)</name>
        <dbReference type="ChEBI" id="CHEBI:18420"/>
    </cofactor>
</comment>
<keyword evidence="4 9" id="KW-0540">Nuclease</keyword>
<feature type="binding site" evidence="9">
    <location>
        <position position="69"/>
    </location>
    <ligand>
        <name>a divalent metal cation</name>
        <dbReference type="ChEBI" id="CHEBI:60240"/>
    </ligand>
</feature>
<dbReference type="InterPro" id="IPR012337">
    <property type="entry name" value="RNaseH-like_sf"/>
</dbReference>
<dbReference type="OrthoDB" id="7462577at2759"/>